<proteinExistence type="predicted"/>
<organism evidence="2 3">
    <name type="scientific">Methylocella tundrae</name>
    <dbReference type="NCBI Taxonomy" id="227605"/>
    <lineage>
        <taxon>Bacteria</taxon>
        <taxon>Pseudomonadati</taxon>
        <taxon>Pseudomonadota</taxon>
        <taxon>Alphaproteobacteria</taxon>
        <taxon>Hyphomicrobiales</taxon>
        <taxon>Beijerinckiaceae</taxon>
        <taxon>Methylocella</taxon>
    </lineage>
</organism>
<reference evidence="2 3" key="1">
    <citation type="submission" date="2019-03" db="EMBL/GenBank/DDBJ databases">
        <authorList>
            <person name="Kox A.R. M."/>
        </authorList>
    </citation>
    <scope>NUCLEOTIDE SEQUENCE [LARGE SCALE GENOMIC DNA]</scope>
    <source>
        <strain evidence="2">MTUNDRAET4 annotated genome</strain>
    </source>
</reference>
<feature type="chain" id="PRO_5020433459" evidence="1">
    <location>
        <begin position="19"/>
        <end position="163"/>
    </location>
</feature>
<sequence>MGYIRGVSLFAAVLTAGACCEATISSASQKVQSAARSRHDGVYAVDVFTHQGACDSVYHWTITVLRGRVSSPADGFMQASGEITPRGVVSLWRSGAIIKSLLSPAKLKARSQRAYGRRRRCNAPDPGARCGKDRRRWVSAPTPILRRFFRQEADCFGGVRMLF</sequence>
<name>A0A4U8YZN4_METTU</name>
<dbReference type="EMBL" id="LR536450">
    <property type="protein sequence ID" value="VFU07395.1"/>
    <property type="molecule type" value="Genomic_DNA"/>
</dbReference>
<gene>
    <name evidence="2" type="ORF">MTUNDRAET4_0502</name>
</gene>
<dbReference type="KEGG" id="mtun:MTUNDRAET4_0502"/>
<keyword evidence="1" id="KW-0732">Signal</keyword>
<accession>A0A4U8YZN4</accession>
<dbReference type="PROSITE" id="PS51257">
    <property type="entry name" value="PROKAR_LIPOPROTEIN"/>
    <property type="match status" value="1"/>
</dbReference>
<protein>
    <submittedName>
        <fullName evidence="2">Uncharacterized protein</fullName>
    </submittedName>
</protein>
<evidence type="ECO:0000313" key="2">
    <source>
        <dbReference type="EMBL" id="VFU07395.1"/>
    </source>
</evidence>
<evidence type="ECO:0000256" key="1">
    <source>
        <dbReference type="SAM" id="SignalP"/>
    </source>
</evidence>
<dbReference type="Proteomes" id="UP000294360">
    <property type="component" value="Chromosome"/>
</dbReference>
<dbReference type="AlphaFoldDB" id="A0A4U8YZN4"/>
<feature type="signal peptide" evidence="1">
    <location>
        <begin position="1"/>
        <end position="18"/>
    </location>
</feature>
<evidence type="ECO:0000313" key="3">
    <source>
        <dbReference type="Proteomes" id="UP000294360"/>
    </source>
</evidence>